<keyword evidence="5" id="KW-0863">Zinc-finger</keyword>
<evidence type="ECO:0000256" key="4">
    <source>
        <dbReference type="ARBA" id="ARBA00022763"/>
    </source>
</evidence>
<feature type="compositionally biased region" description="Basic and acidic residues" evidence="12">
    <location>
        <begin position="37"/>
        <end position="77"/>
    </location>
</feature>
<dbReference type="PROSITE" id="PS00753">
    <property type="entry name" value="XPA_2"/>
    <property type="match status" value="1"/>
</dbReference>
<comment type="caution">
    <text evidence="14">The sequence shown here is derived from an EMBL/GenBank/DDBJ whole genome shotgun (WGS) entry which is preliminary data.</text>
</comment>
<protein>
    <recommendedName>
        <fullName evidence="10">DNA repair protein RAD14</fullName>
    </recommendedName>
</protein>
<keyword evidence="11" id="KW-0175">Coiled coil</keyword>
<evidence type="ECO:0000256" key="10">
    <source>
        <dbReference type="ARBA" id="ARBA00072989"/>
    </source>
</evidence>
<keyword evidence="15" id="KW-1185">Reference proteome</keyword>
<dbReference type="GO" id="GO:1901255">
    <property type="term" value="P:nucleotide-excision repair involved in interstrand cross-link repair"/>
    <property type="evidence" value="ECO:0007669"/>
    <property type="project" value="TreeGrafter"/>
</dbReference>
<dbReference type="InterPro" id="IPR022656">
    <property type="entry name" value="XPA_C"/>
</dbReference>
<keyword evidence="8" id="KW-0234">DNA repair</keyword>
<comment type="subcellular location">
    <subcellularLocation>
        <location evidence="1">Nucleus</location>
    </subcellularLocation>
</comment>
<dbReference type="GO" id="GO:0000110">
    <property type="term" value="C:nucleotide-excision repair factor 1 complex"/>
    <property type="evidence" value="ECO:0007669"/>
    <property type="project" value="TreeGrafter"/>
</dbReference>
<evidence type="ECO:0000256" key="3">
    <source>
        <dbReference type="ARBA" id="ARBA00022723"/>
    </source>
</evidence>
<dbReference type="AlphaFoldDB" id="A0A9Q3BM64"/>
<dbReference type="Gene3D" id="3.90.530.10">
    <property type="entry name" value="XPA C-terminal domain"/>
    <property type="match status" value="1"/>
</dbReference>
<dbReference type="CDD" id="cd21077">
    <property type="entry name" value="DBD_Rad14"/>
    <property type="match status" value="1"/>
</dbReference>
<evidence type="ECO:0000256" key="6">
    <source>
        <dbReference type="ARBA" id="ARBA00022833"/>
    </source>
</evidence>
<sequence length="328" mass="38861">MENNRDQEIGNSIEASLRSPVRENQNDQTKASIILRNKLEAKERIKQAQERREKQRAEVAAKDRKRLLEEAKGDQKDSTSPSKQLKPLPNMIGKFIDYDLTNMKNSKGGFLLNNEEEDQRALKQRQQIEELKKQRLKQAEKYNREPVFSLDKNQNPRCNVCGKIELDFQIFQVFGVPVCLKCRNEYPERFSLLTKTECKEDYLLTDPELKDSELLPHLLKPNPHQSTYSNMMLFLREQVEAYAFSDKKWGSPEALDEEFQRREKEKRRKKNKKFEDQLKELRKRTRTNVWHKRQEAVHVHQFQQSQNSNGKQVQRCLDCGLETECETF</sequence>
<evidence type="ECO:0000256" key="5">
    <source>
        <dbReference type="ARBA" id="ARBA00022771"/>
    </source>
</evidence>
<gene>
    <name evidence="14" type="ORF">O181_007330</name>
</gene>
<dbReference type="OrthoDB" id="68328at2759"/>
<evidence type="ECO:0000256" key="1">
    <source>
        <dbReference type="ARBA" id="ARBA00004123"/>
    </source>
</evidence>
<dbReference type="InterPro" id="IPR000465">
    <property type="entry name" value="XPA/RAD14"/>
</dbReference>
<dbReference type="GO" id="GO:0003684">
    <property type="term" value="F:damaged DNA binding"/>
    <property type="evidence" value="ECO:0007669"/>
    <property type="project" value="InterPro"/>
</dbReference>
<dbReference type="InterPro" id="IPR022658">
    <property type="entry name" value="XPA_CS"/>
</dbReference>
<name>A0A9Q3BM64_9BASI</name>
<evidence type="ECO:0000256" key="9">
    <source>
        <dbReference type="ARBA" id="ARBA00023242"/>
    </source>
</evidence>
<dbReference type="EMBL" id="AVOT02001634">
    <property type="protein sequence ID" value="MBW0467615.1"/>
    <property type="molecule type" value="Genomic_DNA"/>
</dbReference>
<comment type="similarity">
    <text evidence="2">Belongs to the XPA family.</text>
</comment>
<evidence type="ECO:0000256" key="7">
    <source>
        <dbReference type="ARBA" id="ARBA00023125"/>
    </source>
</evidence>
<evidence type="ECO:0000256" key="2">
    <source>
        <dbReference type="ARBA" id="ARBA00005548"/>
    </source>
</evidence>
<reference evidence="14" key="1">
    <citation type="submission" date="2021-03" db="EMBL/GenBank/DDBJ databases">
        <title>Draft genome sequence of rust myrtle Austropuccinia psidii MF-1, a brazilian biotype.</title>
        <authorList>
            <person name="Quecine M.C."/>
            <person name="Pachon D.M.R."/>
            <person name="Bonatelli M.L."/>
            <person name="Correr F.H."/>
            <person name="Franceschini L.M."/>
            <person name="Leite T.F."/>
            <person name="Margarido G.R.A."/>
            <person name="Almeida C.A."/>
            <person name="Ferrarezi J.A."/>
            <person name="Labate C.A."/>
        </authorList>
    </citation>
    <scope>NUCLEOTIDE SEQUENCE</scope>
    <source>
        <strain evidence="14">MF-1</strain>
    </source>
</reference>
<feature type="coiled-coil region" evidence="11">
    <location>
        <begin position="114"/>
        <end position="145"/>
    </location>
</feature>
<dbReference type="FunFam" id="3.90.530.10:FF:000003">
    <property type="entry name" value="Dna repair rad14 protein"/>
    <property type="match status" value="1"/>
</dbReference>
<organism evidence="14 15">
    <name type="scientific">Austropuccinia psidii MF-1</name>
    <dbReference type="NCBI Taxonomy" id="1389203"/>
    <lineage>
        <taxon>Eukaryota</taxon>
        <taxon>Fungi</taxon>
        <taxon>Dikarya</taxon>
        <taxon>Basidiomycota</taxon>
        <taxon>Pucciniomycotina</taxon>
        <taxon>Pucciniomycetes</taxon>
        <taxon>Pucciniales</taxon>
        <taxon>Sphaerophragmiaceae</taxon>
        <taxon>Austropuccinia</taxon>
    </lineage>
</organism>
<accession>A0A9Q3BM64</accession>
<feature type="domain" description="XPA C-terminal" evidence="13">
    <location>
        <begin position="190"/>
        <end position="239"/>
    </location>
</feature>
<evidence type="ECO:0000313" key="15">
    <source>
        <dbReference type="Proteomes" id="UP000765509"/>
    </source>
</evidence>
<feature type="region of interest" description="Disordered" evidence="12">
    <location>
        <begin position="1"/>
        <end position="88"/>
    </location>
</feature>
<dbReference type="Proteomes" id="UP000765509">
    <property type="component" value="Unassembled WGS sequence"/>
</dbReference>
<keyword evidence="4" id="KW-0227">DNA damage</keyword>
<dbReference type="InterPro" id="IPR037129">
    <property type="entry name" value="XPA_sf"/>
</dbReference>
<proteinExistence type="inferred from homology"/>
<dbReference type="InterPro" id="IPR009061">
    <property type="entry name" value="DNA-bd_dom_put_sf"/>
</dbReference>
<keyword evidence="7" id="KW-0238">DNA-binding</keyword>
<dbReference type="SUPFAM" id="SSF46955">
    <property type="entry name" value="Putative DNA-binding domain"/>
    <property type="match status" value="1"/>
</dbReference>
<dbReference type="GO" id="GO:0006284">
    <property type="term" value="P:base-excision repair"/>
    <property type="evidence" value="ECO:0007669"/>
    <property type="project" value="TreeGrafter"/>
</dbReference>
<dbReference type="GO" id="GO:0008270">
    <property type="term" value="F:zinc ion binding"/>
    <property type="evidence" value="ECO:0007669"/>
    <property type="project" value="UniProtKB-KW"/>
</dbReference>
<dbReference type="Pfam" id="PF05181">
    <property type="entry name" value="XPA_C"/>
    <property type="match status" value="1"/>
</dbReference>
<dbReference type="PANTHER" id="PTHR10142:SF0">
    <property type="entry name" value="DNA REPAIR PROTEIN COMPLEMENTING XP-A CELLS"/>
    <property type="match status" value="1"/>
</dbReference>
<dbReference type="GO" id="GO:0070914">
    <property type="term" value="P:UV-damage excision repair"/>
    <property type="evidence" value="ECO:0007669"/>
    <property type="project" value="TreeGrafter"/>
</dbReference>
<dbReference type="NCBIfam" id="TIGR00598">
    <property type="entry name" value="rad14"/>
    <property type="match status" value="1"/>
</dbReference>
<evidence type="ECO:0000256" key="12">
    <source>
        <dbReference type="SAM" id="MobiDB-lite"/>
    </source>
</evidence>
<evidence type="ECO:0000259" key="13">
    <source>
        <dbReference type="Pfam" id="PF05181"/>
    </source>
</evidence>
<dbReference type="PANTHER" id="PTHR10142">
    <property type="entry name" value="DNA REPAIR PROTEIN COMPLEMENTING XP-A CELLS"/>
    <property type="match status" value="1"/>
</dbReference>
<keyword evidence="3" id="KW-0479">Metal-binding</keyword>
<keyword evidence="9" id="KW-0539">Nucleus</keyword>
<evidence type="ECO:0000313" key="14">
    <source>
        <dbReference type="EMBL" id="MBW0467615.1"/>
    </source>
</evidence>
<evidence type="ECO:0000256" key="11">
    <source>
        <dbReference type="SAM" id="Coils"/>
    </source>
</evidence>
<keyword evidence="6" id="KW-0862">Zinc</keyword>
<dbReference type="GO" id="GO:0000715">
    <property type="term" value="P:nucleotide-excision repair, DNA damage recognition"/>
    <property type="evidence" value="ECO:0007669"/>
    <property type="project" value="TreeGrafter"/>
</dbReference>
<evidence type="ECO:0000256" key="8">
    <source>
        <dbReference type="ARBA" id="ARBA00023204"/>
    </source>
</evidence>